<reference evidence="3" key="1">
    <citation type="journal article" date="2019" name="Int. J. Syst. Evol. Microbiol.">
        <title>The Global Catalogue of Microorganisms (GCM) 10K type strain sequencing project: providing services to taxonomists for standard genome sequencing and annotation.</title>
        <authorList>
            <consortium name="The Broad Institute Genomics Platform"/>
            <consortium name="The Broad Institute Genome Sequencing Center for Infectious Disease"/>
            <person name="Wu L."/>
            <person name="Ma J."/>
        </authorList>
    </citation>
    <scope>NUCLEOTIDE SEQUENCE [LARGE SCALE GENOMIC DNA]</scope>
    <source>
        <strain evidence="3">CCM 8653</strain>
    </source>
</reference>
<dbReference type="InterPro" id="IPR011335">
    <property type="entry name" value="Restrct_endonuc-II-like"/>
</dbReference>
<evidence type="ECO:0000313" key="3">
    <source>
        <dbReference type="Proteomes" id="UP000632535"/>
    </source>
</evidence>
<proteinExistence type="predicted"/>
<dbReference type="Gene3D" id="3.40.960.10">
    <property type="entry name" value="VSR Endonuclease"/>
    <property type="match status" value="1"/>
</dbReference>
<dbReference type="SUPFAM" id="SSF52980">
    <property type="entry name" value="Restriction endonuclease-like"/>
    <property type="match status" value="1"/>
</dbReference>
<gene>
    <name evidence="2" type="ORF">GCM10007368_23670</name>
</gene>
<protein>
    <recommendedName>
        <fullName evidence="4">Transcriptional regulator, AbiEi antitoxin, Type IV TA system</fullName>
    </recommendedName>
</protein>
<dbReference type="EMBL" id="BMDG01000007">
    <property type="protein sequence ID" value="GGI08938.1"/>
    <property type="molecule type" value="Genomic_DNA"/>
</dbReference>
<evidence type="ECO:0000256" key="1">
    <source>
        <dbReference type="SAM" id="MobiDB-lite"/>
    </source>
</evidence>
<feature type="region of interest" description="Disordered" evidence="1">
    <location>
        <begin position="1"/>
        <end position="20"/>
    </location>
</feature>
<evidence type="ECO:0000313" key="2">
    <source>
        <dbReference type="EMBL" id="GGI08938.1"/>
    </source>
</evidence>
<sequence length="328" mass="36749">MPPSRRRPGDTSRPTPRDLPTVVRYDSERRAVIARRVRRGELRRVRRGRYVVPAPGDAGRGPALRREAGVLALAAAVAESLRTDYWFSHETAALLHGLAVYRLSDRVHVTHAWKPPAPAGRDDRLVRHPIRLPERDRTVVDARPVTTLERTTIDCARWLPGVQALVVADSALRAGADLAVVREVLAEASGRPGVRQARRVVELADVRAESPGESVVRWYLDEAGIDAPRLAVEVQTWRGQAWIDLGWPELRVGIEFDGAVKYSGGEYGDPRERLLAEKRRHDALTEAGWILLRLTWQDLADPDRLIRRVRRALADAGRRRRPGSAARS</sequence>
<name>A0ABQ2B9J3_9MICO</name>
<evidence type="ECO:0008006" key="4">
    <source>
        <dbReference type="Google" id="ProtNLM"/>
    </source>
</evidence>
<accession>A0ABQ2B9J3</accession>
<comment type="caution">
    <text evidence="2">The sequence shown here is derived from an EMBL/GenBank/DDBJ whole genome shotgun (WGS) entry which is preliminary data.</text>
</comment>
<keyword evidence="3" id="KW-1185">Reference proteome</keyword>
<dbReference type="Proteomes" id="UP000632535">
    <property type="component" value="Unassembled WGS sequence"/>
</dbReference>
<organism evidence="2 3">
    <name type="scientific">Isoptericola cucumis</name>
    <dbReference type="NCBI Taxonomy" id="1776856"/>
    <lineage>
        <taxon>Bacteria</taxon>
        <taxon>Bacillati</taxon>
        <taxon>Actinomycetota</taxon>
        <taxon>Actinomycetes</taxon>
        <taxon>Micrococcales</taxon>
        <taxon>Promicromonosporaceae</taxon>
        <taxon>Isoptericola</taxon>
    </lineage>
</organism>